<dbReference type="GO" id="GO:0009425">
    <property type="term" value="C:bacterial-type flagellum basal body"/>
    <property type="evidence" value="ECO:0007669"/>
    <property type="project" value="UniProtKB-SubCell"/>
</dbReference>
<accession>A0A4Z0M0F7</accession>
<name>A0A4Z0M0F7_9GAMM</name>
<reference evidence="6 7" key="1">
    <citation type="submission" date="2019-04" db="EMBL/GenBank/DDBJ databases">
        <title>Taxonomy of novel Haliea sp. from mangrove soil of West Coast of India.</title>
        <authorList>
            <person name="Verma A."/>
            <person name="Kumar P."/>
            <person name="Krishnamurthi S."/>
        </authorList>
    </citation>
    <scope>NUCLEOTIDE SEQUENCE [LARGE SCALE GENOMIC DNA]</scope>
    <source>
        <strain evidence="6 7">SAOS-164</strain>
    </source>
</reference>
<keyword evidence="4 5" id="KW-0975">Bacterial flagellum</keyword>
<keyword evidence="6" id="KW-0969">Cilium</keyword>
<evidence type="ECO:0000256" key="5">
    <source>
        <dbReference type="HAMAP-Rule" id="MF_00724"/>
    </source>
</evidence>
<comment type="similarity">
    <text evidence="2 5">Belongs to the FliE family.</text>
</comment>
<dbReference type="InterPro" id="IPR001624">
    <property type="entry name" value="FliE"/>
</dbReference>
<keyword evidence="6" id="KW-0282">Flagellum</keyword>
<evidence type="ECO:0000256" key="4">
    <source>
        <dbReference type="ARBA" id="ARBA00023143"/>
    </source>
</evidence>
<dbReference type="GO" id="GO:0005198">
    <property type="term" value="F:structural molecule activity"/>
    <property type="evidence" value="ECO:0007669"/>
    <property type="project" value="InterPro"/>
</dbReference>
<dbReference type="RefSeq" id="WP_135444481.1">
    <property type="nucleotide sequence ID" value="NZ_SRLE01000008.1"/>
</dbReference>
<keyword evidence="7" id="KW-1185">Reference proteome</keyword>
<comment type="subcellular location">
    <subcellularLocation>
        <location evidence="1 5">Bacterial flagellum basal body</location>
    </subcellularLocation>
</comment>
<dbReference type="AlphaFoldDB" id="A0A4Z0M0F7"/>
<comment type="caution">
    <text evidence="6">The sequence shown here is derived from an EMBL/GenBank/DDBJ whole genome shotgun (WGS) entry which is preliminary data.</text>
</comment>
<dbReference type="PANTHER" id="PTHR34653:SF1">
    <property type="entry name" value="FLAGELLAR HOOK-BASAL BODY COMPLEX PROTEIN FLIE"/>
    <property type="match status" value="1"/>
</dbReference>
<sequence>MVSPVVQTALRQMQSLAAEASGGARTEQQLATSVGEGGFAEELRSSIVRINEMQQTARAEGRAFQAGDPGVSLDQVMVDSQKASIAFQTGVQVRNRLINAYKEIMNMQV</sequence>
<evidence type="ECO:0000313" key="7">
    <source>
        <dbReference type="Proteomes" id="UP000298050"/>
    </source>
</evidence>
<gene>
    <name evidence="5 6" type="primary">fliE</name>
    <name evidence="6" type="ORF">E4634_12825</name>
</gene>
<dbReference type="PRINTS" id="PR01006">
    <property type="entry name" value="FLGHOOKFLIE"/>
</dbReference>
<evidence type="ECO:0000256" key="3">
    <source>
        <dbReference type="ARBA" id="ARBA00018024"/>
    </source>
</evidence>
<dbReference type="EMBL" id="SRLE01000008">
    <property type="protein sequence ID" value="TGD73153.1"/>
    <property type="molecule type" value="Genomic_DNA"/>
</dbReference>
<evidence type="ECO:0000256" key="2">
    <source>
        <dbReference type="ARBA" id="ARBA00009272"/>
    </source>
</evidence>
<evidence type="ECO:0000256" key="1">
    <source>
        <dbReference type="ARBA" id="ARBA00004117"/>
    </source>
</evidence>
<keyword evidence="6" id="KW-0966">Cell projection</keyword>
<dbReference type="GO" id="GO:0071973">
    <property type="term" value="P:bacterial-type flagellum-dependent cell motility"/>
    <property type="evidence" value="ECO:0007669"/>
    <property type="project" value="InterPro"/>
</dbReference>
<dbReference type="Pfam" id="PF02049">
    <property type="entry name" value="FliE"/>
    <property type="match status" value="1"/>
</dbReference>
<dbReference type="GO" id="GO:0003774">
    <property type="term" value="F:cytoskeletal motor activity"/>
    <property type="evidence" value="ECO:0007669"/>
    <property type="project" value="InterPro"/>
</dbReference>
<protein>
    <recommendedName>
        <fullName evidence="3 5">Flagellar hook-basal body complex protein FliE</fullName>
    </recommendedName>
</protein>
<dbReference type="HAMAP" id="MF_00724">
    <property type="entry name" value="FliE"/>
    <property type="match status" value="1"/>
</dbReference>
<proteinExistence type="inferred from homology"/>
<evidence type="ECO:0000313" key="6">
    <source>
        <dbReference type="EMBL" id="TGD73153.1"/>
    </source>
</evidence>
<dbReference type="Proteomes" id="UP000298050">
    <property type="component" value="Unassembled WGS sequence"/>
</dbReference>
<dbReference type="PANTHER" id="PTHR34653">
    <property type="match status" value="1"/>
</dbReference>
<organism evidence="6 7">
    <name type="scientific">Mangrovimicrobium sediminis</name>
    <dbReference type="NCBI Taxonomy" id="2562682"/>
    <lineage>
        <taxon>Bacteria</taxon>
        <taxon>Pseudomonadati</taxon>
        <taxon>Pseudomonadota</taxon>
        <taxon>Gammaproteobacteria</taxon>
        <taxon>Cellvibrionales</taxon>
        <taxon>Halieaceae</taxon>
        <taxon>Mangrovimicrobium</taxon>
    </lineage>
</organism>
<dbReference type="OrthoDB" id="8909229at2"/>